<keyword evidence="8" id="KW-0961">Cell wall biogenesis/degradation</keyword>
<accession>A0A8H5GLA6</accession>
<sequence length="641" mass="70087">MSSLQSLSRDSSEKNSLLSPIPGSAGSIRSFSTTQGAGASTTLFNRPNSSDISLSGKYSLAADPREWGTDITMNTREPDDDLHNPDPNRDRKSDSDISFFSGRGMANLGCLAILAMLILGLFAGFPIISFLTKPKQSHNGGFNIGGLNATEVLIASQDRKVAPFVPALKGNFGLIDRDTPQDAYTAPSMQDGSSMTLVFSDEFNQEGRSFYPGDDPFWEAVDLHYWGTNNLEWYDPASITTEGGALVVTLSEVDDPTINHNMDYRGGMMSTWNKFCFTGGQVLASVNLPGPSNVVGLWPAIWSMGNLGRAGFGASLEGMWPYSYDNCDVGTLKNQSMDGLTPEAAFTSGPKEYNFTLSYLPGQRLSRCTCPGESHPGPVHKDGTYVGRAAPEIDMFEATVENGIGRVSQSGQWAPFTKGYEWPTDGNMEIMDATLTDYNTYKGAVFQQASSCVTTTDQQCYEATSNCMSTYGFEYKPGFDDSYLAWMSNAKVAWKMKGTGMAPDNDVKIAARPVPQEPMIANQSCYMFSGVQHVTHAVYKLLPPHLPTVPNHESRSLRELSVAFDFADLTFPVKMSVDWIRVYQDPNHINVGCDPADFPTKAYIEEYLEAYTNPNLTTWADPIESGGFGQVVPKNNLIDNC</sequence>
<dbReference type="GO" id="GO:0031505">
    <property type="term" value="P:fungal-type cell wall organization"/>
    <property type="evidence" value="ECO:0007669"/>
    <property type="project" value="TreeGrafter"/>
</dbReference>
<feature type="transmembrane region" description="Helical" evidence="10">
    <location>
        <begin position="108"/>
        <end position="131"/>
    </location>
</feature>
<dbReference type="PANTHER" id="PTHR31361:SF1">
    <property type="entry name" value="BETA-GLUCAN SYNTHESIS-ASSOCIATED PROTEIN KRE6-RELATED"/>
    <property type="match status" value="1"/>
</dbReference>
<keyword evidence="3 10" id="KW-0812">Transmembrane</keyword>
<dbReference type="OrthoDB" id="412647at2759"/>
<organism evidence="12 13">
    <name type="scientific">Tetrapyrgos nigripes</name>
    <dbReference type="NCBI Taxonomy" id="182062"/>
    <lineage>
        <taxon>Eukaryota</taxon>
        <taxon>Fungi</taxon>
        <taxon>Dikarya</taxon>
        <taxon>Basidiomycota</taxon>
        <taxon>Agaricomycotina</taxon>
        <taxon>Agaricomycetes</taxon>
        <taxon>Agaricomycetidae</taxon>
        <taxon>Agaricales</taxon>
        <taxon>Marasmiineae</taxon>
        <taxon>Marasmiaceae</taxon>
        <taxon>Tetrapyrgos</taxon>
    </lineage>
</organism>
<dbReference type="InterPro" id="IPR013320">
    <property type="entry name" value="ConA-like_dom_sf"/>
</dbReference>
<dbReference type="GO" id="GO:0005886">
    <property type="term" value="C:plasma membrane"/>
    <property type="evidence" value="ECO:0007669"/>
    <property type="project" value="TreeGrafter"/>
</dbReference>
<reference evidence="12 13" key="1">
    <citation type="journal article" date="2020" name="ISME J.">
        <title>Uncovering the hidden diversity of litter-decomposition mechanisms in mushroom-forming fungi.</title>
        <authorList>
            <person name="Floudas D."/>
            <person name="Bentzer J."/>
            <person name="Ahren D."/>
            <person name="Johansson T."/>
            <person name="Persson P."/>
            <person name="Tunlid A."/>
        </authorList>
    </citation>
    <scope>NUCLEOTIDE SEQUENCE [LARGE SCALE GENOMIC DNA]</scope>
    <source>
        <strain evidence="12 13">CBS 291.85</strain>
    </source>
</reference>
<keyword evidence="5 10" id="KW-1133">Transmembrane helix</keyword>
<evidence type="ECO:0000313" key="13">
    <source>
        <dbReference type="Proteomes" id="UP000559256"/>
    </source>
</evidence>
<feature type="compositionally biased region" description="Basic and acidic residues" evidence="9">
    <location>
        <begin position="81"/>
        <end position="95"/>
    </location>
</feature>
<dbReference type="Proteomes" id="UP000559256">
    <property type="component" value="Unassembled WGS sequence"/>
</dbReference>
<dbReference type="AlphaFoldDB" id="A0A8H5GLA6"/>
<dbReference type="InterPro" id="IPR000757">
    <property type="entry name" value="Beta-glucanase-like"/>
</dbReference>
<proteinExistence type="inferred from homology"/>
<evidence type="ECO:0000313" key="12">
    <source>
        <dbReference type="EMBL" id="KAF5367017.1"/>
    </source>
</evidence>
<dbReference type="Pfam" id="PF03935">
    <property type="entry name" value="SKN1_KRE6_Sbg1"/>
    <property type="match status" value="2"/>
</dbReference>
<keyword evidence="6 10" id="KW-0472">Membrane</keyword>
<dbReference type="GO" id="GO:0015926">
    <property type="term" value="F:glucosidase activity"/>
    <property type="evidence" value="ECO:0007669"/>
    <property type="project" value="TreeGrafter"/>
</dbReference>
<feature type="region of interest" description="Disordered" evidence="9">
    <location>
        <begin position="1"/>
        <end position="33"/>
    </location>
</feature>
<feature type="domain" description="GH16" evidence="11">
    <location>
        <begin position="179"/>
        <end position="588"/>
    </location>
</feature>
<name>A0A8H5GLA6_9AGAR</name>
<dbReference type="Gene3D" id="2.60.120.200">
    <property type="match status" value="2"/>
</dbReference>
<feature type="region of interest" description="Disordered" evidence="9">
    <location>
        <begin position="69"/>
        <end position="95"/>
    </location>
</feature>
<evidence type="ECO:0000256" key="6">
    <source>
        <dbReference type="ARBA" id="ARBA00023136"/>
    </source>
</evidence>
<evidence type="ECO:0000256" key="10">
    <source>
        <dbReference type="SAM" id="Phobius"/>
    </source>
</evidence>
<evidence type="ECO:0000256" key="7">
    <source>
        <dbReference type="ARBA" id="ARBA00023180"/>
    </source>
</evidence>
<comment type="subcellular location">
    <subcellularLocation>
        <location evidence="1">Membrane</location>
        <topology evidence="1">Single-pass type II membrane protein</topology>
    </subcellularLocation>
</comment>
<evidence type="ECO:0000259" key="11">
    <source>
        <dbReference type="PROSITE" id="PS51762"/>
    </source>
</evidence>
<evidence type="ECO:0000256" key="1">
    <source>
        <dbReference type="ARBA" id="ARBA00004606"/>
    </source>
</evidence>
<evidence type="ECO:0000256" key="2">
    <source>
        <dbReference type="ARBA" id="ARBA00010962"/>
    </source>
</evidence>
<dbReference type="PANTHER" id="PTHR31361">
    <property type="entry name" value="BETA-GLUCAN SYNTHESIS-ASSOCIATED PROTEIN KRE6-RELATED"/>
    <property type="match status" value="1"/>
</dbReference>
<comment type="caution">
    <text evidence="12">The sequence shown here is derived from an EMBL/GenBank/DDBJ whole genome shotgun (WGS) entry which is preliminary data.</text>
</comment>
<protein>
    <recommendedName>
        <fullName evidence="11">GH16 domain-containing protein</fullName>
    </recommendedName>
</protein>
<keyword evidence="13" id="KW-1185">Reference proteome</keyword>
<evidence type="ECO:0000256" key="8">
    <source>
        <dbReference type="ARBA" id="ARBA00023316"/>
    </source>
</evidence>
<dbReference type="GO" id="GO:0006078">
    <property type="term" value="P:(1-&gt;6)-beta-D-glucan biosynthetic process"/>
    <property type="evidence" value="ECO:0007669"/>
    <property type="project" value="TreeGrafter"/>
</dbReference>
<keyword evidence="4" id="KW-0735">Signal-anchor</keyword>
<comment type="similarity">
    <text evidence="2">Belongs to the SKN1/KRE6 family.</text>
</comment>
<evidence type="ECO:0000256" key="3">
    <source>
        <dbReference type="ARBA" id="ARBA00022692"/>
    </source>
</evidence>
<evidence type="ECO:0000256" key="4">
    <source>
        <dbReference type="ARBA" id="ARBA00022968"/>
    </source>
</evidence>
<evidence type="ECO:0000256" key="5">
    <source>
        <dbReference type="ARBA" id="ARBA00022989"/>
    </source>
</evidence>
<dbReference type="SUPFAM" id="SSF49899">
    <property type="entry name" value="Concanavalin A-like lectins/glucanases"/>
    <property type="match status" value="1"/>
</dbReference>
<gene>
    <name evidence="12" type="ORF">D9758_003867</name>
</gene>
<dbReference type="GO" id="GO:0005789">
    <property type="term" value="C:endoplasmic reticulum membrane"/>
    <property type="evidence" value="ECO:0007669"/>
    <property type="project" value="TreeGrafter"/>
</dbReference>
<evidence type="ECO:0000256" key="9">
    <source>
        <dbReference type="SAM" id="MobiDB-lite"/>
    </source>
</evidence>
<dbReference type="EMBL" id="JAACJM010000020">
    <property type="protein sequence ID" value="KAF5367017.1"/>
    <property type="molecule type" value="Genomic_DNA"/>
</dbReference>
<dbReference type="PROSITE" id="PS51762">
    <property type="entry name" value="GH16_2"/>
    <property type="match status" value="1"/>
</dbReference>
<dbReference type="InterPro" id="IPR005629">
    <property type="entry name" value="Skn1/Kre6/Sbg1"/>
</dbReference>
<keyword evidence="7" id="KW-0325">Glycoprotein</keyword>